<dbReference type="EMBL" id="JAKIKT010000005">
    <property type="protein sequence ID" value="MCL2914908.1"/>
    <property type="molecule type" value="Genomic_DNA"/>
</dbReference>
<name>A0ABT0N8U9_9GAMM</name>
<dbReference type="PANTHER" id="PTHR11102:SF160">
    <property type="entry name" value="ERAD-ASSOCIATED E3 UBIQUITIN-PROTEIN LIGASE COMPONENT HRD3"/>
    <property type="match status" value="1"/>
</dbReference>
<protein>
    <submittedName>
        <fullName evidence="1">Sel1 repeat family protein</fullName>
    </submittedName>
</protein>
<sequence>MNYTGVGAVFFLIVSVAVAWFFWEDSDSSTAIPDYSTTRLAAEQGDSEAQYQLGLLLLRGQGVTSDAEEAQLWFQKSADSGNAHAQFQVSQYYDRKYQSSQVPQHGINSFNWLKKACEKGSWEAQTKMGQIYLDGLRIDGLEISPDQGTAAAWFRRAAKNGSSNANYQLAKLLDANPRLAKNEEESLDYYKEAAEQGNPDAQYWLAVVYLEGKLTRRNHGLAMELMNKAAQQGQPYAEYMIATELEKEGKIQEALSYYARSAEQGFAEADYQIGLIYRFGKVIEADLEKAEYHFTKATKLGHPKAKEERIILLAEQGDAEYQYYYGDLLMKRYYDDNMRNSWNHDQAYIWYEKSANQGYAWAQNTMGQKLYLGNPAKAFDWFQQAAHQGLSPAQWNLALMYLEGEVVERNWLTANMWRIISESNRPAGDMYAYGRVNAHLRFNALTESELEQVEELVRRCVETDYEVCSESP</sequence>
<dbReference type="Pfam" id="PF08238">
    <property type="entry name" value="Sel1"/>
    <property type="match status" value="10"/>
</dbReference>
<accession>A0ABT0N8U9</accession>
<evidence type="ECO:0000313" key="1">
    <source>
        <dbReference type="EMBL" id="MCL2914908.1"/>
    </source>
</evidence>
<dbReference type="Gene3D" id="1.25.40.10">
    <property type="entry name" value="Tetratricopeptide repeat domain"/>
    <property type="match status" value="3"/>
</dbReference>
<comment type="caution">
    <text evidence="1">The sequence shown here is derived from an EMBL/GenBank/DDBJ whole genome shotgun (WGS) entry which is preliminary data.</text>
</comment>
<dbReference type="SUPFAM" id="SSF81901">
    <property type="entry name" value="HCP-like"/>
    <property type="match status" value="2"/>
</dbReference>
<organism evidence="1 2">
    <name type="scientific">Shewanella corallii</name>
    <dbReference type="NCBI Taxonomy" id="560080"/>
    <lineage>
        <taxon>Bacteria</taxon>
        <taxon>Pseudomonadati</taxon>
        <taxon>Pseudomonadota</taxon>
        <taxon>Gammaproteobacteria</taxon>
        <taxon>Alteromonadales</taxon>
        <taxon>Shewanellaceae</taxon>
        <taxon>Shewanella</taxon>
    </lineage>
</organism>
<proteinExistence type="predicted"/>
<gene>
    <name evidence="1" type="ORF">L2725_14160</name>
</gene>
<dbReference type="InterPro" id="IPR011990">
    <property type="entry name" value="TPR-like_helical_dom_sf"/>
</dbReference>
<evidence type="ECO:0000313" key="2">
    <source>
        <dbReference type="Proteomes" id="UP001202831"/>
    </source>
</evidence>
<dbReference type="PANTHER" id="PTHR11102">
    <property type="entry name" value="SEL-1-LIKE PROTEIN"/>
    <property type="match status" value="1"/>
</dbReference>
<dbReference type="InterPro" id="IPR050767">
    <property type="entry name" value="Sel1_AlgK"/>
</dbReference>
<dbReference type="Proteomes" id="UP001202831">
    <property type="component" value="Unassembled WGS sequence"/>
</dbReference>
<dbReference type="RefSeq" id="WP_249249542.1">
    <property type="nucleotide sequence ID" value="NZ_JAKIKT010000005.1"/>
</dbReference>
<dbReference type="InterPro" id="IPR006597">
    <property type="entry name" value="Sel1-like"/>
</dbReference>
<keyword evidence="2" id="KW-1185">Reference proteome</keyword>
<reference evidence="1 2" key="1">
    <citation type="submission" date="2022-01" db="EMBL/GenBank/DDBJ databases">
        <title>Whole genome-based taxonomy of the Shewanellaceae.</title>
        <authorList>
            <person name="Martin-Rodriguez A.J."/>
        </authorList>
    </citation>
    <scope>NUCLEOTIDE SEQUENCE [LARGE SCALE GENOMIC DNA]</scope>
    <source>
        <strain evidence="1 2">DSM 21332</strain>
    </source>
</reference>
<dbReference type="SMART" id="SM00671">
    <property type="entry name" value="SEL1"/>
    <property type="match status" value="10"/>
</dbReference>